<keyword evidence="1" id="KW-0472">Membrane</keyword>
<dbReference type="Proteomes" id="UP001590950">
    <property type="component" value="Unassembled WGS sequence"/>
</dbReference>
<dbReference type="EMBL" id="JBEFKJ010000007">
    <property type="protein sequence ID" value="KAL2045309.1"/>
    <property type="molecule type" value="Genomic_DNA"/>
</dbReference>
<reference evidence="2 3" key="1">
    <citation type="submission" date="2024-09" db="EMBL/GenBank/DDBJ databases">
        <title>Rethinking Asexuality: The Enigmatic Case of Functional Sexual Genes in Lepraria (Stereocaulaceae).</title>
        <authorList>
            <person name="Doellman M."/>
            <person name="Sun Y."/>
            <person name="Barcenas-Pena A."/>
            <person name="Lumbsch H.T."/>
            <person name="Grewe F."/>
        </authorList>
    </citation>
    <scope>NUCLEOTIDE SEQUENCE [LARGE SCALE GENOMIC DNA]</scope>
    <source>
        <strain evidence="2 3">Mercado 3170</strain>
    </source>
</reference>
<proteinExistence type="predicted"/>
<evidence type="ECO:0000313" key="3">
    <source>
        <dbReference type="Proteomes" id="UP001590950"/>
    </source>
</evidence>
<protein>
    <submittedName>
        <fullName evidence="2">Uncharacterized protein</fullName>
    </submittedName>
</protein>
<keyword evidence="1" id="KW-0812">Transmembrane</keyword>
<dbReference type="Pfam" id="PF13668">
    <property type="entry name" value="Ferritin_2"/>
    <property type="match status" value="1"/>
</dbReference>
<keyword evidence="1" id="KW-1133">Transmembrane helix</keyword>
<keyword evidence="3" id="KW-1185">Reference proteome</keyword>
<gene>
    <name evidence="2" type="ORF">N7G274_002392</name>
</gene>
<evidence type="ECO:0000256" key="1">
    <source>
        <dbReference type="SAM" id="Phobius"/>
    </source>
</evidence>
<feature type="transmembrane region" description="Helical" evidence="1">
    <location>
        <begin position="65"/>
        <end position="86"/>
    </location>
</feature>
<organism evidence="2 3">
    <name type="scientific">Stereocaulon virgatum</name>
    <dbReference type="NCBI Taxonomy" id="373712"/>
    <lineage>
        <taxon>Eukaryota</taxon>
        <taxon>Fungi</taxon>
        <taxon>Dikarya</taxon>
        <taxon>Ascomycota</taxon>
        <taxon>Pezizomycotina</taxon>
        <taxon>Lecanoromycetes</taxon>
        <taxon>OSLEUM clade</taxon>
        <taxon>Lecanoromycetidae</taxon>
        <taxon>Lecanorales</taxon>
        <taxon>Lecanorineae</taxon>
        <taxon>Stereocaulaceae</taxon>
        <taxon>Stereocaulon</taxon>
    </lineage>
</organism>
<evidence type="ECO:0000313" key="2">
    <source>
        <dbReference type="EMBL" id="KAL2045309.1"/>
    </source>
</evidence>
<comment type="caution">
    <text evidence="2">The sequence shown here is derived from an EMBL/GenBank/DDBJ whole genome shotgun (WGS) entry which is preliminary data.</text>
</comment>
<name>A0ABR4AIK0_9LECA</name>
<accession>A0ABR4AIK0</accession>
<sequence>MTHFSRKVSGLSNPTERAFNIEVNPASAPKSALSIGTLVRAMPCLLLTLPKSQLPLPAPPRPMRYSLLLPLLAMHLTILLLSLAINTTAASTLSRRFLDITTAINATTTSNATISINSTASCNATSGDSFILNFVLTLEYLQRAFYESGLANFTESDFANAGFEETFYSNLQQIHFDEQSHVSFLRNTLVAANIQPTAALAYEFPYTDVSSFVALAAVLKGVGVSA</sequence>